<feature type="compositionally biased region" description="Basic and acidic residues" evidence="6">
    <location>
        <begin position="659"/>
        <end position="686"/>
    </location>
</feature>
<keyword evidence="11" id="KW-1185">Reference proteome</keyword>
<evidence type="ECO:0000256" key="5">
    <source>
        <dbReference type="ARBA" id="ARBA00023242"/>
    </source>
</evidence>
<dbReference type="InterPro" id="IPR012580">
    <property type="entry name" value="NUC153"/>
</dbReference>
<feature type="compositionally biased region" description="Basic and acidic residues" evidence="6">
    <location>
        <begin position="565"/>
        <end position="575"/>
    </location>
</feature>
<dbReference type="Pfam" id="PF08159">
    <property type="entry name" value="NUC153"/>
    <property type="match status" value="1"/>
</dbReference>
<dbReference type="EMBL" id="LPNL01000006">
    <property type="protein sequence ID" value="OEJ84455.1"/>
    <property type="molecule type" value="Genomic_DNA"/>
</dbReference>
<organism evidence="10 11">
    <name type="scientific">Hanseniaspora opuntiae</name>
    <dbReference type="NCBI Taxonomy" id="211096"/>
    <lineage>
        <taxon>Eukaryota</taxon>
        <taxon>Fungi</taxon>
        <taxon>Dikarya</taxon>
        <taxon>Ascomycota</taxon>
        <taxon>Saccharomycotina</taxon>
        <taxon>Saccharomycetes</taxon>
        <taxon>Saccharomycodales</taxon>
        <taxon>Saccharomycodaceae</taxon>
        <taxon>Hanseniaspora</taxon>
    </lineage>
</organism>
<dbReference type="OrthoDB" id="273340at2759"/>
<keyword evidence="3" id="KW-0853">WD repeat</keyword>
<dbReference type="GO" id="GO:0000462">
    <property type="term" value="P:maturation of SSU-rRNA from tricistronic rRNA transcript (SSU-rRNA, 5.8S rRNA, LSU-rRNA)"/>
    <property type="evidence" value="ECO:0007669"/>
    <property type="project" value="TreeGrafter"/>
</dbReference>
<gene>
    <name evidence="10" type="ORF">AWRI3578_g2572</name>
</gene>
<reference evidence="11" key="1">
    <citation type="journal article" date="2016" name="Genome Announc.">
        <title>Genome sequences of three species of Hanseniaspora isolated from spontaneous wine fermentations.</title>
        <authorList>
            <person name="Sternes P.R."/>
            <person name="Lee D."/>
            <person name="Kutyna D.R."/>
            <person name="Borneman A.R."/>
        </authorList>
    </citation>
    <scope>NUCLEOTIDE SEQUENCE [LARGE SCALE GENOMIC DNA]</scope>
    <source>
        <strain evidence="11">AWRI3578</strain>
    </source>
</reference>
<protein>
    <submittedName>
        <fullName evidence="10">Ribosome biogenesis protein ENP2</fullName>
    </submittedName>
</protein>
<evidence type="ECO:0000313" key="11">
    <source>
        <dbReference type="Proteomes" id="UP000095605"/>
    </source>
</evidence>
<feature type="compositionally biased region" description="Acidic residues" evidence="6">
    <location>
        <begin position="554"/>
        <end position="564"/>
    </location>
</feature>
<dbReference type="SUPFAM" id="SSF50978">
    <property type="entry name" value="WD40 repeat-like"/>
    <property type="match status" value="1"/>
</dbReference>
<evidence type="ECO:0000313" key="10">
    <source>
        <dbReference type="EMBL" id="OEJ84455.1"/>
    </source>
</evidence>
<dbReference type="GO" id="GO:0030686">
    <property type="term" value="C:90S preribosome"/>
    <property type="evidence" value="ECO:0007669"/>
    <property type="project" value="TreeGrafter"/>
</dbReference>
<feature type="domain" description="NUC153" evidence="7">
    <location>
        <begin position="488"/>
        <end position="515"/>
    </location>
</feature>
<dbReference type="AlphaFoldDB" id="A0A1E5RC43"/>
<dbReference type="InterPro" id="IPR040382">
    <property type="entry name" value="NOL10/Enp2"/>
</dbReference>
<feature type="region of interest" description="Disordered" evidence="6">
    <location>
        <begin position="534"/>
        <end position="696"/>
    </location>
</feature>
<comment type="caution">
    <text evidence="10">The sequence shown here is derived from an EMBL/GenBank/DDBJ whole genome shotgun (WGS) entry which is preliminary data.</text>
</comment>
<comment type="subcellular location">
    <subcellularLocation>
        <location evidence="1">Nucleus</location>
        <location evidence="1">Nucleolus</location>
    </subcellularLocation>
</comment>
<dbReference type="GO" id="GO:0032040">
    <property type="term" value="C:small-subunit processome"/>
    <property type="evidence" value="ECO:0007669"/>
    <property type="project" value="TreeGrafter"/>
</dbReference>
<dbReference type="Gene3D" id="2.130.10.10">
    <property type="entry name" value="YVTN repeat-like/Quinoprotein amine dehydrogenase"/>
    <property type="match status" value="1"/>
</dbReference>
<evidence type="ECO:0000256" key="4">
    <source>
        <dbReference type="ARBA" id="ARBA00022737"/>
    </source>
</evidence>
<keyword evidence="4" id="KW-0677">Repeat</keyword>
<feature type="domain" description="Nucleolar protein 10-like N-terminal" evidence="9">
    <location>
        <begin position="21"/>
        <end position="372"/>
    </location>
</feature>
<dbReference type="Pfam" id="PF23098">
    <property type="entry name" value="Beta-prop_NOL10_N"/>
    <property type="match status" value="1"/>
</dbReference>
<evidence type="ECO:0000256" key="3">
    <source>
        <dbReference type="ARBA" id="ARBA00022574"/>
    </source>
</evidence>
<dbReference type="InterPro" id="IPR015943">
    <property type="entry name" value="WD40/YVTN_repeat-like_dom_sf"/>
</dbReference>
<dbReference type="PANTHER" id="PTHR14927">
    <property type="entry name" value="NUCLEOLAR PROTEIN 10"/>
    <property type="match status" value="1"/>
</dbReference>
<evidence type="ECO:0000259" key="7">
    <source>
        <dbReference type="Pfam" id="PF08159"/>
    </source>
</evidence>
<feature type="compositionally biased region" description="Polar residues" evidence="6">
    <location>
        <begin position="618"/>
        <end position="642"/>
    </location>
</feature>
<evidence type="ECO:0000256" key="1">
    <source>
        <dbReference type="ARBA" id="ARBA00004604"/>
    </source>
</evidence>
<dbReference type="Pfam" id="PF23097">
    <property type="entry name" value="NOL10_2nd"/>
    <property type="match status" value="1"/>
</dbReference>
<dbReference type="InterPro" id="IPR056551">
    <property type="entry name" value="Beta-prop_NOL10_N"/>
</dbReference>
<sequence>MVLKSTSASDIPVYQVSGTNVSRSLPDWIAKKRKQSLKYDTEYQQRIELVQDFSFQEASNKIKITPDGQYCMATGTYKPQFHVYDFNQLSLKFERHTDCENIDFLFLSKDWTKSVHLQNDRSIQFQNKGGLHYSTRIPKFGRSIVYNEENCDLYVASNSSEIYRLNLHKGQFLTPLELENKDIGANHVTLNPYTNLLAVSTEENVVEFFDPRSRGRVTKLEVVNELEQFSTNFQITASCFDSNNNGLNFACGSSTGYSYIYDLRQSKPTQIKDQGYGYGIKNIEFLKLSHTNDMILTADKRIAKIWDHRDGKQVCSMEPSVDLNDIAHIENTGMFMTANEGQQMHTYYIPHLGPAPSWCSFLDNITEELEEKPSQSVYSNYRFITKADVSKLSIEHLIGSKVLRAYMHGYFIDNNLYEKLSLISNPDKFKDMREREIRKKIEEERESRIKKTLVMEDGRVDKVKVNKDLLGKLSSKRGEKAAQSLLKDDRFAEMFADEDFQVDENDYDYKQLNPVQSSKNASAEQTEKRIRALTAAEESDEERIAMKNGKHEESDEESSEDEETVNARESAKELNAKQQLKIKKQLKSLEKKKQEEKELELIASNGDKSGKSSKKQQETFGSQLNSMNDEYNKQKASSQNTIIKRKQFGETEVTFIPKSETEKKVHKKKQDDNKSGKSKQVYEGRRRAGKNAFRGM</sequence>
<feature type="compositionally biased region" description="Basic and acidic residues" evidence="6">
    <location>
        <begin position="587"/>
        <end position="600"/>
    </location>
</feature>
<evidence type="ECO:0000259" key="8">
    <source>
        <dbReference type="Pfam" id="PF23097"/>
    </source>
</evidence>
<proteinExistence type="inferred from homology"/>
<dbReference type="Proteomes" id="UP000095605">
    <property type="component" value="Unassembled WGS sequence"/>
</dbReference>
<feature type="domain" description="Nucleolar protein 10-like second" evidence="8">
    <location>
        <begin position="377"/>
        <end position="424"/>
    </location>
</feature>
<comment type="similarity">
    <text evidence="2">Belongs to the WD repeat NOL10/ENP2 family.</text>
</comment>
<accession>A0A1E5RC43</accession>
<dbReference type="PANTHER" id="PTHR14927:SF0">
    <property type="entry name" value="NUCLEOLAR PROTEIN 10"/>
    <property type="match status" value="1"/>
</dbReference>
<evidence type="ECO:0000256" key="6">
    <source>
        <dbReference type="SAM" id="MobiDB-lite"/>
    </source>
</evidence>
<feature type="compositionally biased region" description="Basic and acidic residues" evidence="6">
    <location>
        <begin position="542"/>
        <end position="553"/>
    </location>
</feature>
<name>A0A1E5RC43_9ASCO</name>
<evidence type="ECO:0000259" key="9">
    <source>
        <dbReference type="Pfam" id="PF23098"/>
    </source>
</evidence>
<dbReference type="InterPro" id="IPR036322">
    <property type="entry name" value="WD40_repeat_dom_sf"/>
</dbReference>
<dbReference type="InterPro" id="IPR056550">
    <property type="entry name" value="NOL10_2nd"/>
</dbReference>
<evidence type="ECO:0000256" key="2">
    <source>
        <dbReference type="ARBA" id="ARBA00005264"/>
    </source>
</evidence>
<keyword evidence="5" id="KW-0539">Nucleus</keyword>